<feature type="transmembrane region" description="Helical" evidence="1">
    <location>
        <begin position="148"/>
        <end position="166"/>
    </location>
</feature>
<proteinExistence type="predicted"/>
<sequence length="211" mass="24479">YVKLQGKKKFYGWIAYDSKNKFIIDFVIGVRNDETLEQLFIKLKRFRGKVKLVLIDGYQGYEKFISSYLGIKRKKPVTGVINKSRFNKKTGRFYTYGLFGKSGKTVDKIIQELGIGTTISTALIENLNSFIRDNVQYMKRRSKGLSRVFDWMVDIFVGYFFFHNFVKPHWGLSKRSSKNWIEIGVTPAMSCGITFTQFSLYGILTFSPTLD</sequence>
<dbReference type="AlphaFoldDB" id="X0Y7B9"/>
<keyword evidence="1" id="KW-0472">Membrane</keyword>
<reference evidence="2" key="1">
    <citation type="journal article" date="2014" name="Front. Microbiol.">
        <title>High frequency of phylogenetically diverse reductive dehalogenase-homologous genes in deep subseafloor sedimentary metagenomes.</title>
        <authorList>
            <person name="Kawai M."/>
            <person name="Futagami T."/>
            <person name="Toyoda A."/>
            <person name="Takaki Y."/>
            <person name="Nishi S."/>
            <person name="Hori S."/>
            <person name="Arai W."/>
            <person name="Tsubouchi T."/>
            <person name="Morono Y."/>
            <person name="Uchiyama I."/>
            <person name="Ito T."/>
            <person name="Fujiyama A."/>
            <person name="Inagaki F."/>
            <person name="Takami H."/>
        </authorList>
    </citation>
    <scope>NUCLEOTIDE SEQUENCE</scope>
    <source>
        <strain evidence="2">Expedition CK06-06</strain>
    </source>
</reference>
<feature type="non-terminal residue" evidence="2">
    <location>
        <position position="1"/>
    </location>
</feature>
<dbReference type="EMBL" id="BARS01040167">
    <property type="protein sequence ID" value="GAG32781.1"/>
    <property type="molecule type" value="Genomic_DNA"/>
</dbReference>
<organism evidence="2">
    <name type="scientific">marine sediment metagenome</name>
    <dbReference type="NCBI Taxonomy" id="412755"/>
    <lineage>
        <taxon>unclassified sequences</taxon>
        <taxon>metagenomes</taxon>
        <taxon>ecological metagenomes</taxon>
    </lineage>
</organism>
<feature type="transmembrane region" description="Helical" evidence="1">
    <location>
        <begin position="186"/>
        <end position="206"/>
    </location>
</feature>
<evidence type="ECO:0008006" key="3">
    <source>
        <dbReference type="Google" id="ProtNLM"/>
    </source>
</evidence>
<accession>X0Y7B9</accession>
<evidence type="ECO:0000256" key="1">
    <source>
        <dbReference type="SAM" id="Phobius"/>
    </source>
</evidence>
<evidence type="ECO:0000313" key="2">
    <source>
        <dbReference type="EMBL" id="GAG32781.1"/>
    </source>
</evidence>
<keyword evidence="1" id="KW-1133">Transmembrane helix</keyword>
<protein>
    <recommendedName>
        <fullName evidence="3">DDE domain-containing protein</fullName>
    </recommendedName>
</protein>
<keyword evidence="1" id="KW-0812">Transmembrane</keyword>
<name>X0Y7B9_9ZZZZ</name>
<comment type="caution">
    <text evidence="2">The sequence shown here is derived from an EMBL/GenBank/DDBJ whole genome shotgun (WGS) entry which is preliminary data.</text>
</comment>
<gene>
    <name evidence="2" type="ORF">S01H1_61275</name>
</gene>